<dbReference type="EMBL" id="JAPJZI010000001">
    <property type="protein sequence ID" value="MDA5397135.1"/>
    <property type="molecule type" value="Genomic_DNA"/>
</dbReference>
<organism evidence="3 4">
    <name type="scientific">Hoeflea prorocentri</name>
    <dbReference type="NCBI Taxonomy" id="1922333"/>
    <lineage>
        <taxon>Bacteria</taxon>
        <taxon>Pseudomonadati</taxon>
        <taxon>Pseudomonadota</taxon>
        <taxon>Alphaproteobacteria</taxon>
        <taxon>Hyphomicrobiales</taxon>
        <taxon>Rhizobiaceae</taxon>
        <taxon>Hoeflea</taxon>
    </lineage>
</organism>
<name>A0A9X3ZG30_9HYPH</name>
<evidence type="ECO:0000256" key="2">
    <source>
        <dbReference type="SAM" id="MobiDB-lite"/>
    </source>
</evidence>
<feature type="coiled-coil region" evidence="1">
    <location>
        <begin position="176"/>
        <end position="224"/>
    </location>
</feature>
<protein>
    <submittedName>
        <fullName evidence="3">Uncharacterized protein</fullName>
    </submittedName>
</protein>
<feature type="compositionally biased region" description="Polar residues" evidence="2">
    <location>
        <begin position="578"/>
        <end position="589"/>
    </location>
</feature>
<evidence type="ECO:0000313" key="3">
    <source>
        <dbReference type="EMBL" id="MDA5397135.1"/>
    </source>
</evidence>
<reference evidence="3" key="1">
    <citation type="submission" date="2022-11" db="EMBL/GenBank/DDBJ databases">
        <title>Draft genome sequence of Hoeflea poritis E7-10 and Hoeflea prorocentri PM5-8, separated from scleractinian coral Porites lutea and marine dinoflagellate.</title>
        <authorList>
            <person name="Zhang G."/>
            <person name="Wei Q."/>
            <person name="Cai L."/>
        </authorList>
    </citation>
    <scope>NUCLEOTIDE SEQUENCE</scope>
    <source>
        <strain evidence="3">PM5-8</strain>
    </source>
</reference>
<gene>
    <name evidence="3" type="ORF">OQ273_01000</name>
</gene>
<feature type="coiled-coil region" evidence="1">
    <location>
        <begin position="384"/>
        <end position="411"/>
    </location>
</feature>
<keyword evidence="4" id="KW-1185">Reference proteome</keyword>
<feature type="compositionally biased region" description="Basic and acidic residues" evidence="2">
    <location>
        <begin position="623"/>
        <end position="640"/>
    </location>
</feature>
<feature type="region of interest" description="Disordered" evidence="2">
    <location>
        <begin position="548"/>
        <end position="601"/>
    </location>
</feature>
<proteinExistence type="predicted"/>
<feature type="region of interest" description="Disordered" evidence="2">
    <location>
        <begin position="691"/>
        <end position="717"/>
    </location>
</feature>
<accession>A0A9X3ZG30</accession>
<feature type="region of interest" description="Disordered" evidence="2">
    <location>
        <begin position="615"/>
        <end position="640"/>
    </location>
</feature>
<evidence type="ECO:0000256" key="1">
    <source>
        <dbReference type="SAM" id="Coils"/>
    </source>
</evidence>
<comment type="caution">
    <text evidence="3">The sequence shown here is derived from an EMBL/GenBank/DDBJ whole genome shotgun (WGS) entry which is preliminary data.</text>
</comment>
<keyword evidence="1" id="KW-0175">Coiled coil</keyword>
<sequence>MIEFLLIFALGFLAAAILAMLITPAIYGRIVKLTEKRIEATVPLSLSEIRGKTDQLRAAFASESAKLTTELKSEREEVALAKMRAEKLQSDLAALAGDKKLADQHIEELVTEGGELRSDGRKKQQLIDKLSETMREFERMKKLDTAEIARLHNDLITVSTEVESTKIDLAASHTEMVNLRTQLDTVSMERDQLLNDIATVADAAQTLEQTMQHEQEAHNQTRIELAAAQSSHADTEAQLKDTFELLELQKSQLGTEIKTLEDSLKAAAEAAVDQDNMLQKEKQEHEATRIELAAAQSGVADRDSQLAQLDGAMKQQANELNSQIDRLVKQGEKLTSQLTREAERYSALEDKLNAEKDGHKQTGIELKTAHAAFKDSVAQHDKTRRENAKTAAALEKQIKALQLEGEKRTSELETTHKRREALEADLSNEKAGHKETRIDLAARQSVLDERIRQLGEANAQIDELHKRVEETSEAHRLGLVDLQKAQRDIEALNGRVENTKAALEKSRMTERGGREQIIVLKAGNRQLKKDLKASQSAADDLQKRLENERERTLGRSAPDNSGEQDLATAASKREDAQTAPSEHITQSGPDDTEQSRPEQQQQIANGANGLVQAESLTAEDTQEEKRDINGTVKGRMEDLRERHTALVDKLKNTPNTDDDTGMREEIAAIAAAVVGLSGQREGEASPIHEIISDAGTSDHPGAKRVSLASRAKSELEG</sequence>
<dbReference type="AlphaFoldDB" id="A0A9X3ZG30"/>
<dbReference type="Proteomes" id="UP001151234">
    <property type="component" value="Unassembled WGS sequence"/>
</dbReference>
<evidence type="ECO:0000313" key="4">
    <source>
        <dbReference type="Proteomes" id="UP001151234"/>
    </source>
</evidence>
<dbReference type="RefSeq" id="WP_267988605.1">
    <property type="nucleotide sequence ID" value="NZ_JAPJZI010000001.1"/>
</dbReference>